<dbReference type="InterPro" id="IPR006680">
    <property type="entry name" value="Amidohydro-rel"/>
</dbReference>
<dbReference type="Gene3D" id="3.20.20.140">
    <property type="entry name" value="Metal-dependent hydrolases"/>
    <property type="match status" value="1"/>
</dbReference>
<protein>
    <submittedName>
        <fullName evidence="3">Predicted metal-dependent hydrolase, TIM-barrel fold</fullName>
    </submittedName>
</protein>
<organism evidence="3 4">
    <name type="scientific">Daejeonella rubra</name>
    <dbReference type="NCBI Taxonomy" id="990371"/>
    <lineage>
        <taxon>Bacteria</taxon>
        <taxon>Pseudomonadati</taxon>
        <taxon>Bacteroidota</taxon>
        <taxon>Sphingobacteriia</taxon>
        <taxon>Sphingobacteriales</taxon>
        <taxon>Sphingobacteriaceae</taxon>
        <taxon>Daejeonella</taxon>
    </lineage>
</organism>
<dbReference type="GO" id="GO:0016787">
    <property type="term" value="F:hydrolase activity"/>
    <property type="evidence" value="ECO:0007669"/>
    <property type="project" value="UniProtKB-KW"/>
</dbReference>
<dbReference type="SUPFAM" id="SSF51556">
    <property type="entry name" value="Metallo-dependent hydrolases"/>
    <property type="match status" value="1"/>
</dbReference>
<feature type="domain" description="Amidohydrolase-related" evidence="2">
    <location>
        <begin position="107"/>
        <end position="330"/>
    </location>
</feature>
<dbReference type="InterPro" id="IPR032466">
    <property type="entry name" value="Metal_Hydrolase"/>
</dbReference>
<reference evidence="4" key="1">
    <citation type="submission" date="2016-10" db="EMBL/GenBank/DDBJ databases">
        <authorList>
            <person name="Varghese N."/>
            <person name="Submissions S."/>
        </authorList>
    </citation>
    <scope>NUCLEOTIDE SEQUENCE [LARGE SCALE GENOMIC DNA]</scope>
    <source>
        <strain evidence="4">DSM 24536</strain>
    </source>
</reference>
<evidence type="ECO:0000256" key="1">
    <source>
        <dbReference type="SAM" id="Phobius"/>
    </source>
</evidence>
<dbReference type="OrthoDB" id="9771932at2"/>
<gene>
    <name evidence="3" type="ORF">SAMN05421813_10967</name>
</gene>
<evidence type="ECO:0000259" key="2">
    <source>
        <dbReference type="Pfam" id="PF04909"/>
    </source>
</evidence>
<evidence type="ECO:0000313" key="3">
    <source>
        <dbReference type="EMBL" id="SDM30368.1"/>
    </source>
</evidence>
<keyword evidence="1" id="KW-1133">Transmembrane helix</keyword>
<keyword evidence="1" id="KW-0812">Transmembrane</keyword>
<dbReference type="Proteomes" id="UP000199226">
    <property type="component" value="Unassembled WGS sequence"/>
</dbReference>
<dbReference type="RefSeq" id="WP_090703694.1">
    <property type="nucleotide sequence ID" value="NZ_FNHH01000009.1"/>
</dbReference>
<dbReference type="STRING" id="990371.SAMN05421813_10967"/>
<name>A0A1G9S478_9SPHI</name>
<sequence>MTEKEYSRREFLIRNSILGFGTILSIGSVNSLFAGSFIQNNLDLRNPNEPIIDIHQHTDYSGRNNEFLLSHQRAMGVTKTILLPSGRPLSYGSTYYGYSNGLQASATGNEVCFQYAKSHPGEFVSGANEVPDMPGAISEIEKYLKLGAPVIGELKFGLDCDSKHMQNIYELAQSYNVPVLMHWQFNMYNRGFERFHTMLKKYPKVNFIGHAQTWWADIDKEHTDPNVLYPKGKITSGGLTDRLLTEYSNLYADFSAGSGLGSLTRDEDHARGFLERHQDKLLFGSDCSDKAGSGNSCLGVNIIKAIRQLSPSKEIERKVLHDNAKKLFKL</sequence>
<keyword evidence="3" id="KW-0378">Hydrolase</keyword>
<dbReference type="Pfam" id="PF04909">
    <property type="entry name" value="Amidohydro_2"/>
    <property type="match status" value="1"/>
</dbReference>
<keyword evidence="1" id="KW-0472">Membrane</keyword>
<keyword evidence="4" id="KW-1185">Reference proteome</keyword>
<dbReference type="AlphaFoldDB" id="A0A1G9S478"/>
<dbReference type="EMBL" id="FNHH01000009">
    <property type="protein sequence ID" value="SDM30368.1"/>
    <property type="molecule type" value="Genomic_DNA"/>
</dbReference>
<accession>A0A1G9S478</accession>
<proteinExistence type="predicted"/>
<evidence type="ECO:0000313" key="4">
    <source>
        <dbReference type="Proteomes" id="UP000199226"/>
    </source>
</evidence>
<feature type="transmembrane region" description="Helical" evidence="1">
    <location>
        <begin position="12"/>
        <end position="38"/>
    </location>
</feature>